<feature type="domain" description="Cyclin C-terminal" evidence="7">
    <location>
        <begin position="330"/>
        <end position="445"/>
    </location>
</feature>
<dbReference type="OrthoDB" id="5590282at2759"/>
<evidence type="ECO:0000259" key="7">
    <source>
        <dbReference type="SMART" id="SM01332"/>
    </source>
</evidence>
<dbReference type="GO" id="GO:0051301">
    <property type="term" value="P:cell division"/>
    <property type="evidence" value="ECO:0007669"/>
    <property type="project" value="UniProtKB-KW"/>
</dbReference>
<dbReference type="GO" id="GO:0016538">
    <property type="term" value="F:cyclin-dependent protein serine/threonine kinase regulator activity"/>
    <property type="evidence" value="ECO:0007669"/>
    <property type="project" value="InterPro"/>
</dbReference>
<accession>A0A7H9B429</accession>
<evidence type="ECO:0000313" key="8">
    <source>
        <dbReference type="EMBL" id="QLG73415.1"/>
    </source>
</evidence>
<protein>
    <submittedName>
        <fullName evidence="8">Uncharacterized protein</fullName>
    </submittedName>
</protein>
<dbReference type="Pfam" id="PF02984">
    <property type="entry name" value="Cyclin_C"/>
    <property type="match status" value="1"/>
</dbReference>
<dbReference type="CDD" id="cd20512">
    <property type="entry name" value="CYCLIN_CLBs_yeast_rpt2"/>
    <property type="match status" value="1"/>
</dbReference>
<evidence type="ECO:0000313" key="9">
    <source>
        <dbReference type="Proteomes" id="UP000509704"/>
    </source>
</evidence>
<name>A0A7H9B429_ZYGMR</name>
<dbReference type="KEGG" id="zmk:HG535_0E04990"/>
<keyword evidence="3" id="KW-0131">Cell cycle</keyword>
<feature type="region of interest" description="Disordered" evidence="5">
    <location>
        <begin position="1"/>
        <end position="50"/>
    </location>
</feature>
<dbReference type="FunFam" id="1.10.472.10:FF:000001">
    <property type="entry name" value="G2/mitotic-specific cyclin"/>
    <property type="match status" value="1"/>
</dbReference>
<keyword evidence="9" id="KW-1185">Reference proteome</keyword>
<dbReference type="SMART" id="SM01332">
    <property type="entry name" value="Cyclin_C"/>
    <property type="match status" value="1"/>
</dbReference>
<dbReference type="Gene3D" id="1.10.472.10">
    <property type="entry name" value="Cyclin-like"/>
    <property type="match status" value="2"/>
</dbReference>
<dbReference type="GO" id="GO:0044772">
    <property type="term" value="P:mitotic cell cycle phase transition"/>
    <property type="evidence" value="ECO:0007669"/>
    <property type="project" value="InterPro"/>
</dbReference>
<feature type="region of interest" description="Disordered" evidence="5">
    <location>
        <begin position="56"/>
        <end position="75"/>
    </location>
</feature>
<dbReference type="CDD" id="cd20568">
    <property type="entry name" value="CYCLIN_CLBs_yeast_rpt1"/>
    <property type="match status" value="1"/>
</dbReference>
<dbReference type="PANTHER" id="PTHR10177">
    <property type="entry name" value="CYCLINS"/>
    <property type="match status" value="1"/>
</dbReference>
<gene>
    <name evidence="8" type="ORF">HG535_0E04990</name>
</gene>
<feature type="compositionally biased region" description="Acidic residues" evidence="5">
    <location>
        <begin position="137"/>
        <end position="155"/>
    </location>
</feature>
<proteinExistence type="inferred from homology"/>
<organism evidence="8 9">
    <name type="scientific">Zygotorulaspora mrakii</name>
    <name type="common">Zygosaccharomyces mrakii</name>
    <dbReference type="NCBI Taxonomy" id="42260"/>
    <lineage>
        <taxon>Eukaryota</taxon>
        <taxon>Fungi</taxon>
        <taxon>Dikarya</taxon>
        <taxon>Ascomycota</taxon>
        <taxon>Saccharomycotina</taxon>
        <taxon>Saccharomycetes</taxon>
        <taxon>Saccharomycetales</taxon>
        <taxon>Saccharomycetaceae</taxon>
        <taxon>Zygotorulaspora</taxon>
    </lineage>
</organism>
<dbReference type="SMART" id="SM00385">
    <property type="entry name" value="CYCLIN"/>
    <property type="match status" value="2"/>
</dbReference>
<dbReference type="InterPro" id="IPR048258">
    <property type="entry name" value="Cyclins_cyclin-box"/>
</dbReference>
<keyword evidence="2 4" id="KW-0195">Cyclin</keyword>
<dbReference type="PROSITE" id="PS00292">
    <property type="entry name" value="CYCLINS"/>
    <property type="match status" value="1"/>
</dbReference>
<dbReference type="InterPro" id="IPR013763">
    <property type="entry name" value="Cyclin-like_dom"/>
</dbReference>
<sequence length="459" mass="53013">MHYTSHSMSSAVGFESTNENENPSLKKYGSSIANYKDNAKTNRQQSVPHHRVALSDVTSQISNRPLPVSSSTISQDSLDRIKKVGNMVRNENYFMQDEGEGVTIDEEENDLRSLRESQSDSAMQVELQREQVSSVGEADEGDEDEYNEVESEDEVKEPLFPEVTTRSQTILEEAYQKYHRDTADPMDDDTYDVVMVAELSKDIFGYMKELEMKYRPNPHYMTSQPELKWSYRSTLIDWIVQVHSRFQLLPETLYLTINIIDRFLSKKTVTLNRFQLVGASALFIAAKYEEINCPTLKDIVYMLDNAYTREDIIKAEKYMIDTLEFEIGWPGPMSFLRRISKADEYEYDIRTLAKYLLETTIMDPKLAAAPPSWLASGAYFLSRVILGSNNWSSKHVYYSGYTQEQIFTLATVILENCRYAERRHQAILKKYSERRQHRSAQVVAKWIALAEKKVDHTTA</sequence>
<evidence type="ECO:0000256" key="5">
    <source>
        <dbReference type="SAM" id="MobiDB-lite"/>
    </source>
</evidence>
<evidence type="ECO:0000256" key="1">
    <source>
        <dbReference type="ARBA" id="ARBA00022618"/>
    </source>
</evidence>
<dbReference type="PIRSF" id="PIRSF001771">
    <property type="entry name" value="Cyclin_A_B_D_E"/>
    <property type="match status" value="1"/>
</dbReference>
<dbReference type="InterPro" id="IPR046965">
    <property type="entry name" value="Cyclin_A/B-like"/>
</dbReference>
<feature type="region of interest" description="Disordered" evidence="5">
    <location>
        <begin position="108"/>
        <end position="157"/>
    </location>
</feature>
<dbReference type="Pfam" id="PF00134">
    <property type="entry name" value="Cyclin_N"/>
    <property type="match status" value="1"/>
</dbReference>
<dbReference type="InterPro" id="IPR004367">
    <property type="entry name" value="Cyclin_C-dom"/>
</dbReference>
<feature type="domain" description="Cyclin-like" evidence="6">
    <location>
        <begin position="334"/>
        <end position="415"/>
    </location>
</feature>
<evidence type="ECO:0000256" key="2">
    <source>
        <dbReference type="ARBA" id="ARBA00023127"/>
    </source>
</evidence>
<dbReference type="InterPro" id="IPR006671">
    <property type="entry name" value="Cyclin_N"/>
</dbReference>
<dbReference type="SUPFAM" id="SSF47954">
    <property type="entry name" value="Cyclin-like"/>
    <property type="match status" value="2"/>
</dbReference>
<dbReference type="InterPro" id="IPR039361">
    <property type="entry name" value="Cyclin"/>
</dbReference>
<evidence type="ECO:0000259" key="6">
    <source>
        <dbReference type="SMART" id="SM00385"/>
    </source>
</evidence>
<evidence type="ECO:0000256" key="3">
    <source>
        <dbReference type="ARBA" id="ARBA00023306"/>
    </source>
</evidence>
<evidence type="ECO:0000256" key="4">
    <source>
        <dbReference type="RuleBase" id="RU000383"/>
    </source>
</evidence>
<dbReference type="AlphaFoldDB" id="A0A7H9B429"/>
<dbReference type="GeneID" id="59237157"/>
<reference evidence="8 9" key="1">
    <citation type="submission" date="2020-07" db="EMBL/GenBank/DDBJ databases">
        <title>The yeast mating-type switching endonuclease HO is a domesticated member of an unorthodox homing genetic element family.</title>
        <authorList>
            <person name="Coughlan A.Y."/>
            <person name="Lombardi L."/>
            <person name="Braun-Galleani S."/>
            <person name="Martos A.R."/>
            <person name="Galeote V."/>
            <person name="Bigey F."/>
            <person name="Dequin S."/>
            <person name="Byrne K.P."/>
            <person name="Wolfe K.H."/>
        </authorList>
    </citation>
    <scope>NUCLEOTIDE SEQUENCE [LARGE SCALE GENOMIC DNA]</scope>
    <source>
        <strain evidence="8 9">NRRL Y-6702</strain>
    </source>
</reference>
<dbReference type="Proteomes" id="UP000509704">
    <property type="component" value="Chromosome 5"/>
</dbReference>
<dbReference type="InterPro" id="IPR036915">
    <property type="entry name" value="Cyclin-like_sf"/>
</dbReference>
<comment type="similarity">
    <text evidence="4">Belongs to the cyclin family.</text>
</comment>
<keyword evidence="1" id="KW-0132">Cell division</keyword>
<dbReference type="RefSeq" id="XP_037145142.1">
    <property type="nucleotide sequence ID" value="XM_037289247.1"/>
</dbReference>
<feature type="domain" description="Cyclin-like" evidence="6">
    <location>
        <begin position="237"/>
        <end position="321"/>
    </location>
</feature>
<feature type="compositionally biased region" description="Polar residues" evidence="5">
    <location>
        <begin position="1"/>
        <end position="23"/>
    </location>
</feature>
<dbReference type="EMBL" id="CP058608">
    <property type="protein sequence ID" value="QLG73415.1"/>
    <property type="molecule type" value="Genomic_DNA"/>
</dbReference>